<dbReference type="EMBL" id="JAKNID010000005">
    <property type="protein sequence ID" value="MCG4564316.1"/>
    <property type="molecule type" value="Genomic_DNA"/>
</dbReference>
<dbReference type="Proteomes" id="UP001108123">
    <property type="component" value="Unassembled WGS sequence"/>
</dbReference>
<comment type="caution">
    <text evidence="3">The sequence shown here is derived from an EMBL/GenBank/DDBJ whole genome shotgun (WGS) entry which is preliminary data.</text>
</comment>
<protein>
    <submittedName>
        <fullName evidence="3">MOSC domain-containing protein</fullName>
    </submittedName>
</protein>
<dbReference type="PANTHER" id="PTHR36930">
    <property type="entry name" value="METAL-SULFUR CLUSTER BIOSYNTHESIS PROTEINS YUAD-RELATED"/>
    <property type="match status" value="1"/>
</dbReference>
<dbReference type="PANTHER" id="PTHR36930:SF1">
    <property type="entry name" value="MOSC DOMAIN-CONTAINING PROTEIN"/>
    <property type="match status" value="1"/>
</dbReference>
<dbReference type="InterPro" id="IPR052716">
    <property type="entry name" value="MOSC_domain"/>
</dbReference>
<keyword evidence="5" id="KW-1185">Reference proteome</keyword>
<organism evidence="3 4">
    <name type="scientific">Anaerosalibacter bizertensis</name>
    <dbReference type="NCBI Taxonomy" id="932217"/>
    <lineage>
        <taxon>Bacteria</taxon>
        <taxon>Bacillati</taxon>
        <taxon>Bacillota</taxon>
        <taxon>Tissierellia</taxon>
        <taxon>Tissierellales</taxon>
        <taxon>Sporanaerobacteraceae</taxon>
        <taxon>Anaerosalibacter</taxon>
    </lineage>
</organism>
<proteinExistence type="predicted"/>
<dbReference type="InterPro" id="IPR011037">
    <property type="entry name" value="Pyrv_Knase-like_insert_dom_sf"/>
</dbReference>
<dbReference type="GO" id="GO:0030151">
    <property type="term" value="F:molybdenum ion binding"/>
    <property type="evidence" value="ECO:0007669"/>
    <property type="project" value="InterPro"/>
</dbReference>
<dbReference type="RefSeq" id="WP_154483042.1">
    <property type="nucleotide sequence ID" value="NZ_JAHLOA010000005.1"/>
</dbReference>
<dbReference type="Proteomes" id="UP000462760">
    <property type="component" value="Unassembled WGS sequence"/>
</dbReference>
<evidence type="ECO:0000313" key="5">
    <source>
        <dbReference type="Proteomes" id="UP001108123"/>
    </source>
</evidence>
<gene>
    <name evidence="3" type="ORF">FYJ27_03175</name>
    <name evidence="2" type="ORF">L0P62_02535</name>
</gene>
<dbReference type="InterPro" id="IPR005302">
    <property type="entry name" value="MoCF_Sase_C"/>
</dbReference>
<evidence type="ECO:0000313" key="3">
    <source>
        <dbReference type="EMBL" id="MSS42736.1"/>
    </source>
</evidence>
<dbReference type="GO" id="GO:0003824">
    <property type="term" value="F:catalytic activity"/>
    <property type="evidence" value="ECO:0007669"/>
    <property type="project" value="InterPro"/>
</dbReference>
<feature type="domain" description="MOSC" evidence="1">
    <location>
        <begin position="45"/>
        <end position="143"/>
    </location>
</feature>
<dbReference type="Pfam" id="PF03473">
    <property type="entry name" value="MOSC"/>
    <property type="match status" value="1"/>
</dbReference>
<evidence type="ECO:0000313" key="2">
    <source>
        <dbReference type="EMBL" id="MCG4564316.1"/>
    </source>
</evidence>
<dbReference type="AlphaFoldDB" id="A0A844FFL4"/>
<accession>A0A844FFL4</accession>
<reference evidence="2" key="2">
    <citation type="submission" date="2022-01" db="EMBL/GenBank/DDBJ databases">
        <title>Collection of gut derived symbiotic bacterial strains cultured from healthy donors.</title>
        <authorList>
            <person name="Lin H."/>
            <person name="Kohout C."/>
            <person name="Waligurski E."/>
            <person name="Pamer E.G."/>
        </authorList>
    </citation>
    <scope>NUCLEOTIDE SEQUENCE</scope>
    <source>
        <strain evidence="2">MSK.14.39</strain>
    </source>
</reference>
<dbReference type="Gene3D" id="2.40.33.20">
    <property type="entry name" value="PK beta-barrel domain-like"/>
    <property type="match status" value="1"/>
</dbReference>
<sequence length="150" mass="16790">MFNNGEVVAIYIKNKRGEQEKLTQEGNFKTGHGLIGDIHSKGGNNQVSIFTLEGREKNSSLAHKGLCMERFYENITIKNIDVSRLYIGLRLIIGETIHEITQIGKKCFPECKLIRSGEVCSLAKEVIFTKIIKSGKIKIGDNIIIIQKPS</sequence>
<dbReference type="EMBL" id="VULR01000003">
    <property type="protein sequence ID" value="MSS42736.1"/>
    <property type="molecule type" value="Genomic_DNA"/>
</dbReference>
<evidence type="ECO:0000259" key="1">
    <source>
        <dbReference type="Pfam" id="PF03473"/>
    </source>
</evidence>
<dbReference type="GO" id="GO:0030170">
    <property type="term" value="F:pyridoxal phosphate binding"/>
    <property type="evidence" value="ECO:0007669"/>
    <property type="project" value="InterPro"/>
</dbReference>
<reference evidence="3 4" key="1">
    <citation type="submission" date="2019-08" db="EMBL/GenBank/DDBJ databases">
        <title>In-depth cultivation of the pig gut microbiome towards novel bacterial diversity and tailored functional studies.</title>
        <authorList>
            <person name="Wylensek D."/>
            <person name="Hitch T.C.A."/>
            <person name="Clavel T."/>
        </authorList>
    </citation>
    <scope>NUCLEOTIDE SEQUENCE [LARGE SCALE GENOMIC DNA]</scope>
    <source>
        <strain evidence="3 4">Med78-601-WT-4W-RMD-3</strain>
    </source>
</reference>
<name>A0A844FFL4_9FIRM</name>
<dbReference type="SUPFAM" id="SSF50800">
    <property type="entry name" value="PK beta-barrel domain-like"/>
    <property type="match status" value="1"/>
</dbReference>
<evidence type="ECO:0000313" key="4">
    <source>
        <dbReference type="Proteomes" id="UP000462760"/>
    </source>
</evidence>
<dbReference type="OrthoDB" id="9804286at2"/>